<proteinExistence type="predicted"/>
<feature type="region of interest" description="Disordered" evidence="1">
    <location>
        <begin position="20"/>
        <end position="49"/>
    </location>
</feature>
<sequence>MLLLPDTVLPDAALRVAMQEPRRGGRANRQQTFGGSLSGAKSNAIQCNG</sequence>
<reference evidence="2 3" key="1">
    <citation type="submission" date="2016-10" db="EMBL/GenBank/DDBJ databases">
        <authorList>
            <person name="de Groot N.N."/>
        </authorList>
    </citation>
    <scope>NUCLEOTIDE SEQUENCE [LARGE SCALE GENOMIC DNA]</scope>
    <source>
        <strain evidence="2 3">CGMCC 1.7054</strain>
    </source>
</reference>
<name>A0A1I7MPH5_9MICC</name>
<keyword evidence="3" id="KW-1185">Reference proteome</keyword>
<dbReference type="AlphaFoldDB" id="A0A1I7MPH5"/>
<evidence type="ECO:0000313" key="2">
    <source>
        <dbReference type="EMBL" id="SFV23812.1"/>
    </source>
</evidence>
<organism evidence="2 3">
    <name type="scientific">Micrococcus terreus</name>
    <dbReference type="NCBI Taxonomy" id="574650"/>
    <lineage>
        <taxon>Bacteria</taxon>
        <taxon>Bacillati</taxon>
        <taxon>Actinomycetota</taxon>
        <taxon>Actinomycetes</taxon>
        <taxon>Micrococcales</taxon>
        <taxon>Micrococcaceae</taxon>
        <taxon>Micrococcus</taxon>
    </lineage>
</organism>
<evidence type="ECO:0000313" key="3">
    <source>
        <dbReference type="Proteomes" id="UP000198881"/>
    </source>
</evidence>
<evidence type="ECO:0000256" key="1">
    <source>
        <dbReference type="SAM" id="MobiDB-lite"/>
    </source>
</evidence>
<accession>A0A1I7MPH5</accession>
<gene>
    <name evidence="2" type="ORF">SAMN04487966_108139</name>
</gene>
<protein>
    <submittedName>
        <fullName evidence="2">Uncharacterized protein</fullName>
    </submittedName>
</protein>
<feature type="compositionally biased region" description="Polar residues" evidence="1">
    <location>
        <begin position="28"/>
        <end position="49"/>
    </location>
</feature>
<dbReference type="Proteomes" id="UP000198881">
    <property type="component" value="Unassembled WGS sequence"/>
</dbReference>
<dbReference type="EMBL" id="FPCG01000008">
    <property type="protein sequence ID" value="SFV23812.1"/>
    <property type="molecule type" value="Genomic_DNA"/>
</dbReference>